<sequence length="161" mass="16957">MGRTSWQLLVSLALGAGLVTFLVLAGLDDRGYLPVPVPIVTFLGPSLLAVVLLLLGRSVRRMVKQEPTSMTPIGAARVVMLAKSCALVGAALVGYFTAQLLQTLDNLTAPLPREQAWASGLALVACLALVGVALLVEWWCRVPPDDEDHHPRGGRGAPTAA</sequence>
<keyword evidence="1" id="KW-1133">Transmembrane helix</keyword>
<feature type="transmembrane region" description="Helical" evidence="1">
    <location>
        <begin position="35"/>
        <end position="55"/>
    </location>
</feature>
<accession>A0A7J5UND2</accession>
<feature type="transmembrane region" description="Helical" evidence="1">
    <location>
        <begin position="75"/>
        <end position="96"/>
    </location>
</feature>
<keyword evidence="1" id="KW-0812">Transmembrane</keyword>
<evidence type="ECO:0000313" key="2">
    <source>
        <dbReference type="EMBL" id="KAE8763857.1"/>
    </source>
</evidence>
<dbReference type="RefSeq" id="WP_152204428.1">
    <property type="nucleotide sequence ID" value="NZ_VUKF01000053.1"/>
</dbReference>
<protein>
    <submittedName>
        <fullName evidence="2">DUF3180 family protein</fullName>
    </submittedName>
</protein>
<organism evidence="2 3">
    <name type="scientific">Georgenia thermotolerans</name>
    <dbReference type="NCBI Taxonomy" id="527326"/>
    <lineage>
        <taxon>Bacteria</taxon>
        <taxon>Bacillati</taxon>
        <taxon>Actinomycetota</taxon>
        <taxon>Actinomycetes</taxon>
        <taxon>Micrococcales</taxon>
        <taxon>Bogoriellaceae</taxon>
        <taxon>Georgenia</taxon>
    </lineage>
</organism>
<feature type="transmembrane region" description="Helical" evidence="1">
    <location>
        <begin position="116"/>
        <end position="136"/>
    </location>
</feature>
<dbReference type="Pfam" id="PF11377">
    <property type="entry name" value="DUF3180"/>
    <property type="match status" value="1"/>
</dbReference>
<name>A0A7J5UND2_9MICO</name>
<keyword evidence="1" id="KW-0472">Membrane</keyword>
<dbReference type="Proteomes" id="UP000451860">
    <property type="component" value="Unassembled WGS sequence"/>
</dbReference>
<keyword evidence="3" id="KW-1185">Reference proteome</keyword>
<comment type="caution">
    <text evidence="2">The sequence shown here is derived from an EMBL/GenBank/DDBJ whole genome shotgun (WGS) entry which is preliminary data.</text>
</comment>
<reference evidence="2 3" key="1">
    <citation type="submission" date="2019-10" db="EMBL/GenBank/DDBJ databases">
        <title>Georgenia wutianyii sp. nov. and Georgenia yuyongxinii sp. nov. isolated from plateau pika (Ochotona curzoniae) in the Qinghai-Tibet plateau of China.</title>
        <authorList>
            <person name="Tian Z."/>
        </authorList>
    </citation>
    <scope>NUCLEOTIDE SEQUENCE [LARGE SCALE GENOMIC DNA]</scope>
    <source>
        <strain evidence="2 3">DSM 21501</strain>
    </source>
</reference>
<dbReference type="AlphaFoldDB" id="A0A7J5UND2"/>
<dbReference type="OrthoDB" id="3257239at2"/>
<gene>
    <name evidence="2" type="ORF">GB883_11920</name>
</gene>
<dbReference type="EMBL" id="WHJE01000052">
    <property type="protein sequence ID" value="KAE8763857.1"/>
    <property type="molecule type" value="Genomic_DNA"/>
</dbReference>
<dbReference type="InterPro" id="IPR021517">
    <property type="entry name" value="DUF3180"/>
</dbReference>
<evidence type="ECO:0000313" key="3">
    <source>
        <dbReference type="Proteomes" id="UP000451860"/>
    </source>
</evidence>
<proteinExistence type="predicted"/>
<evidence type="ECO:0000256" key="1">
    <source>
        <dbReference type="SAM" id="Phobius"/>
    </source>
</evidence>